<reference evidence="2" key="1">
    <citation type="submission" date="2019-12" db="EMBL/GenBank/DDBJ databases">
        <title>Genome sequencing and annotation of Brassica cretica.</title>
        <authorList>
            <person name="Studholme D.J."/>
            <person name="Sarris P.F."/>
        </authorList>
    </citation>
    <scope>NUCLEOTIDE SEQUENCE</scope>
    <source>
        <strain evidence="2">PFS-001/15</strain>
        <tissue evidence="2">Leaf</tissue>
    </source>
</reference>
<organism evidence="2 3">
    <name type="scientific">Brassica cretica</name>
    <name type="common">Mustard</name>
    <dbReference type="NCBI Taxonomy" id="69181"/>
    <lineage>
        <taxon>Eukaryota</taxon>
        <taxon>Viridiplantae</taxon>
        <taxon>Streptophyta</taxon>
        <taxon>Embryophyta</taxon>
        <taxon>Tracheophyta</taxon>
        <taxon>Spermatophyta</taxon>
        <taxon>Magnoliopsida</taxon>
        <taxon>eudicotyledons</taxon>
        <taxon>Gunneridae</taxon>
        <taxon>Pentapetalae</taxon>
        <taxon>rosids</taxon>
        <taxon>malvids</taxon>
        <taxon>Brassicales</taxon>
        <taxon>Brassicaceae</taxon>
        <taxon>Brassiceae</taxon>
        <taxon>Brassica</taxon>
    </lineage>
</organism>
<name>A0A8S9KNG8_BRACR</name>
<comment type="caution">
    <text evidence="2">The sequence shown here is derived from an EMBL/GenBank/DDBJ whole genome shotgun (WGS) entry which is preliminary data.</text>
</comment>
<dbReference type="Proteomes" id="UP000712281">
    <property type="component" value="Unassembled WGS sequence"/>
</dbReference>
<accession>A0A8S9KNG8</accession>
<evidence type="ECO:0000256" key="1">
    <source>
        <dbReference type="SAM" id="MobiDB-lite"/>
    </source>
</evidence>
<dbReference type="EMBL" id="QGKW02000276">
    <property type="protein sequence ID" value="KAF2606971.1"/>
    <property type="molecule type" value="Genomic_DNA"/>
</dbReference>
<sequence length="84" mass="9529">MTEEDWIDDLHGRGRTTAFDISGPIESQQGNLNSGRTPTGLQIRKTNKFTSLFNQIERMVLRGGRLAYLYSYTPPCKGENHIEV</sequence>
<gene>
    <name evidence="2" type="ORF">F2Q68_00044383</name>
</gene>
<feature type="region of interest" description="Disordered" evidence="1">
    <location>
        <begin position="18"/>
        <end position="40"/>
    </location>
</feature>
<evidence type="ECO:0000313" key="2">
    <source>
        <dbReference type="EMBL" id="KAF2606971.1"/>
    </source>
</evidence>
<evidence type="ECO:0000313" key="3">
    <source>
        <dbReference type="Proteomes" id="UP000712281"/>
    </source>
</evidence>
<protein>
    <submittedName>
        <fullName evidence="2">Uncharacterized protein</fullName>
    </submittedName>
</protein>
<feature type="compositionally biased region" description="Polar residues" evidence="1">
    <location>
        <begin position="25"/>
        <end position="40"/>
    </location>
</feature>
<proteinExistence type="predicted"/>